<dbReference type="InterPro" id="IPR025241">
    <property type="entry name" value="DUF4190"/>
</dbReference>
<feature type="region of interest" description="Disordered" evidence="1">
    <location>
        <begin position="1"/>
        <end position="100"/>
    </location>
</feature>
<organism evidence="4 5">
    <name type="scientific">Fodinicola feengrottensis</name>
    <dbReference type="NCBI Taxonomy" id="435914"/>
    <lineage>
        <taxon>Bacteria</taxon>
        <taxon>Bacillati</taxon>
        <taxon>Actinomycetota</taxon>
        <taxon>Actinomycetes</taxon>
        <taxon>Mycobacteriales</taxon>
        <taxon>Fodinicola</taxon>
    </lineage>
</organism>
<reference evidence="4 5" key="1">
    <citation type="journal article" date="2019" name="Int. J. Syst. Evol. Microbiol.">
        <title>The Global Catalogue of Microorganisms (GCM) 10K type strain sequencing project: providing services to taxonomists for standard genome sequencing and annotation.</title>
        <authorList>
            <consortium name="The Broad Institute Genomics Platform"/>
            <consortium name="The Broad Institute Genome Sequencing Center for Infectious Disease"/>
            <person name="Wu L."/>
            <person name="Ma J."/>
        </authorList>
    </citation>
    <scope>NUCLEOTIDE SEQUENCE [LARGE SCALE GENOMIC DNA]</scope>
    <source>
        <strain evidence="4 5">JCM 14718</strain>
    </source>
</reference>
<dbReference type="RefSeq" id="WP_344308687.1">
    <property type="nucleotide sequence ID" value="NZ_BAAANY010000007.1"/>
</dbReference>
<sequence length="262" mass="25679">MTEQPGENRPAGSGEPHPTPQYSTPSYDTPAYDPTSYDGQAGYEPPSLKKDEPAQPWADPGGAAPAGGYDQAAQPPSGYDPATGYPQQADPGYGTAPASGTGYGPSSGAGYPASGVGYPASGAGYPASGAGYPASGAGYPATGGGYGQPPAAGYGQPGYPPPGSGYPAGPRTDGLAIGAMICGILAIPLAICCYGAFSYPLGAAALIMGFISRSNISKSNGQLGGDGMALSGLICGAVGIVLAICAVILLLAFGFLSQLSPR</sequence>
<dbReference type="EMBL" id="BAAANY010000007">
    <property type="protein sequence ID" value="GAA1668275.1"/>
    <property type="molecule type" value="Genomic_DNA"/>
</dbReference>
<keyword evidence="5" id="KW-1185">Reference proteome</keyword>
<keyword evidence="2" id="KW-1133">Transmembrane helix</keyword>
<gene>
    <name evidence="4" type="ORF">GCM10009765_16970</name>
</gene>
<protein>
    <recommendedName>
        <fullName evidence="3">DUF4190 domain-containing protein</fullName>
    </recommendedName>
</protein>
<evidence type="ECO:0000256" key="1">
    <source>
        <dbReference type="SAM" id="MobiDB-lite"/>
    </source>
</evidence>
<accession>A0ABN2GAV6</accession>
<evidence type="ECO:0000256" key="2">
    <source>
        <dbReference type="SAM" id="Phobius"/>
    </source>
</evidence>
<keyword evidence="2" id="KW-0812">Transmembrane</keyword>
<evidence type="ECO:0000259" key="3">
    <source>
        <dbReference type="Pfam" id="PF13828"/>
    </source>
</evidence>
<comment type="caution">
    <text evidence="4">The sequence shown here is derived from an EMBL/GenBank/DDBJ whole genome shotgun (WGS) entry which is preliminary data.</text>
</comment>
<feature type="domain" description="DUF4190" evidence="3">
    <location>
        <begin position="175"/>
        <end position="245"/>
    </location>
</feature>
<keyword evidence="2" id="KW-0472">Membrane</keyword>
<dbReference type="Pfam" id="PF13828">
    <property type="entry name" value="DUF4190"/>
    <property type="match status" value="1"/>
</dbReference>
<dbReference type="Proteomes" id="UP001500618">
    <property type="component" value="Unassembled WGS sequence"/>
</dbReference>
<proteinExistence type="predicted"/>
<evidence type="ECO:0000313" key="5">
    <source>
        <dbReference type="Proteomes" id="UP001500618"/>
    </source>
</evidence>
<name>A0ABN2GAV6_9ACTN</name>
<evidence type="ECO:0000313" key="4">
    <source>
        <dbReference type="EMBL" id="GAA1668275.1"/>
    </source>
</evidence>
<feature type="transmembrane region" description="Helical" evidence="2">
    <location>
        <begin position="228"/>
        <end position="256"/>
    </location>
</feature>
<feature type="compositionally biased region" description="Low complexity" evidence="1">
    <location>
        <begin position="54"/>
        <end position="76"/>
    </location>
</feature>
<feature type="transmembrane region" description="Helical" evidence="2">
    <location>
        <begin position="174"/>
        <end position="191"/>
    </location>
</feature>